<reference evidence="1 2" key="1">
    <citation type="submission" date="2023-01" db="EMBL/GenBank/DDBJ databases">
        <title>Analysis of 21 Apiospora genomes using comparative genomics revels a genus with tremendous synthesis potential of carbohydrate active enzymes and secondary metabolites.</title>
        <authorList>
            <person name="Sorensen T."/>
        </authorList>
    </citation>
    <scope>NUCLEOTIDE SEQUENCE [LARGE SCALE GENOMIC DNA]</scope>
    <source>
        <strain evidence="1 2">CBS 20057</strain>
    </source>
</reference>
<dbReference type="EMBL" id="JAQQWI010000018">
    <property type="protein sequence ID" value="KAK8001152.1"/>
    <property type="molecule type" value="Genomic_DNA"/>
</dbReference>
<gene>
    <name evidence="1" type="ORF">PG991_013374</name>
</gene>
<comment type="caution">
    <text evidence="1">The sequence shown here is derived from an EMBL/GenBank/DDBJ whole genome shotgun (WGS) entry which is preliminary data.</text>
</comment>
<dbReference type="Proteomes" id="UP001396898">
    <property type="component" value="Unassembled WGS sequence"/>
</dbReference>
<organism evidence="1 2">
    <name type="scientific">Apiospora marii</name>
    <dbReference type="NCBI Taxonomy" id="335849"/>
    <lineage>
        <taxon>Eukaryota</taxon>
        <taxon>Fungi</taxon>
        <taxon>Dikarya</taxon>
        <taxon>Ascomycota</taxon>
        <taxon>Pezizomycotina</taxon>
        <taxon>Sordariomycetes</taxon>
        <taxon>Xylariomycetidae</taxon>
        <taxon>Amphisphaeriales</taxon>
        <taxon>Apiosporaceae</taxon>
        <taxon>Apiospora</taxon>
    </lineage>
</organism>
<sequence>MADTFSSELYSSSEMSEINGYKTMGNFLHYVKKQYLPSIRYLKIVWRAEPIFMDAALDDLRGLMRPIFFRYSEEGTGGLQIVPLPESLGFLMGFEILFLGAREATCLLGKEEPAAKHAGWLEFVGLALWNALSPECFLGRDGINGYIEEKQAICLL</sequence>
<evidence type="ECO:0000313" key="1">
    <source>
        <dbReference type="EMBL" id="KAK8001152.1"/>
    </source>
</evidence>
<evidence type="ECO:0000313" key="2">
    <source>
        <dbReference type="Proteomes" id="UP001396898"/>
    </source>
</evidence>
<accession>A0ABR1R5T4</accession>
<name>A0ABR1R5T4_9PEZI</name>
<proteinExistence type="predicted"/>
<protein>
    <submittedName>
        <fullName evidence="1">Uncharacterized protein</fullName>
    </submittedName>
</protein>
<keyword evidence="2" id="KW-1185">Reference proteome</keyword>